<gene>
    <name evidence="5" type="primary">speE</name>
    <name evidence="8" type="ORF">J3U88_27370</name>
</gene>
<feature type="transmembrane region" description="Helical" evidence="5">
    <location>
        <begin position="90"/>
        <end position="115"/>
    </location>
</feature>
<keyword evidence="2 5" id="KW-0808">Transferase</keyword>
<evidence type="ECO:0000256" key="5">
    <source>
        <dbReference type="HAMAP-Rule" id="MF_00198"/>
    </source>
</evidence>
<keyword evidence="5" id="KW-1003">Cell membrane</keyword>
<keyword evidence="5" id="KW-0812">Transmembrane</keyword>
<keyword evidence="9" id="KW-1185">Reference proteome</keyword>
<dbReference type="Gene3D" id="3.40.50.150">
    <property type="entry name" value="Vaccinia Virus protein VP39"/>
    <property type="match status" value="1"/>
</dbReference>
<feature type="transmembrane region" description="Helical" evidence="5">
    <location>
        <begin position="162"/>
        <end position="181"/>
    </location>
</feature>
<dbReference type="InterPro" id="IPR029063">
    <property type="entry name" value="SAM-dependent_MTases_sf"/>
</dbReference>
<comment type="subunit">
    <text evidence="5">Homodimer or homotetramer.</text>
</comment>
<feature type="active site" description="Proton acceptor" evidence="5 6">
    <location>
        <position position="383"/>
    </location>
</feature>
<dbReference type="InterPro" id="IPR030373">
    <property type="entry name" value="PABS_CS"/>
</dbReference>
<dbReference type="EC" id="2.5.1.16" evidence="5"/>
<feature type="binding site" evidence="5">
    <location>
        <position position="257"/>
    </location>
    <ligand>
        <name>S-methyl-5'-thioadenosine</name>
        <dbReference type="ChEBI" id="CHEBI:17509"/>
    </ligand>
</feature>
<dbReference type="HAMAP" id="MF_00198">
    <property type="entry name" value="Spermidine_synth"/>
    <property type="match status" value="1"/>
</dbReference>
<reference evidence="8" key="1">
    <citation type="submission" date="2021-03" db="EMBL/GenBank/DDBJ databases">
        <authorList>
            <person name="Wang G."/>
        </authorList>
    </citation>
    <scope>NUCLEOTIDE SEQUENCE</scope>
    <source>
        <strain evidence="8">KCTC 12899</strain>
    </source>
</reference>
<evidence type="ECO:0000313" key="8">
    <source>
        <dbReference type="EMBL" id="MBO1322225.1"/>
    </source>
</evidence>
<dbReference type="Proteomes" id="UP000664417">
    <property type="component" value="Unassembled WGS sequence"/>
</dbReference>
<feature type="binding site" evidence="5">
    <location>
        <position position="311"/>
    </location>
    <ligand>
        <name>spermidine</name>
        <dbReference type="ChEBI" id="CHEBI:57834"/>
    </ligand>
</feature>
<organism evidence="8 9">
    <name type="scientific">Acanthopleuribacter pedis</name>
    <dbReference type="NCBI Taxonomy" id="442870"/>
    <lineage>
        <taxon>Bacteria</taxon>
        <taxon>Pseudomonadati</taxon>
        <taxon>Acidobacteriota</taxon>
        <taxon>Holophagae</taxon>
        <taxon>Acanthopleuribacterales</taxon>
        <taxon>Acanthopleuribacteraceae</taxon>
        <taxon>Acanthopleuribacter</taxon>
    </lineage>
</organism>
<comment type="pathway">
    <text evidence="5">Amine and polyamine biosynthesis; spermidine biosynthesis; spermidine from putrescine: step 1/1.</text>
</comment>
<dbReference type="GO" id="GO:0010487">
    <property type="term" value="F:thermospermine synthase activity"/>
    <property type="evidence" value="ECO:0007669"/>
    <property type="project" value="UniProtKB-ARBA"/>
</dbReference>
<evidence type="ECO:0000256" key="2">
    <source>
        <dbReference type="ARBA" id="ARBA00022679"/>
    </source>
</evidence>
<comment type="caution">
    <text evidence="8">The sequence shown here is derived from an EMBL/GenBank/DDBJ whole genome shotgun (WGS) entry which is preliminary data.</text>
</comment>
<dbReference type="NCBIfam" id="NF037959">
    <property type="entry name" value="MFS_SpdSyn"/>
    <property type="match status" value="1"/>
</dbReference>
<dbReference type="GO" id="GO:0005886">
    <property type="term" value="C:plasma membrane"/>
    <property type="evidence" value="ECO:0007669"/>
    <property type="project" value="UniProtKB-SubCell"/>
</dbReference>
<feature type="transmembrane region" description="Helical" evidence="5">
    <location>
        <begin position="30"/>
        <end position="52"/>
    </location>
</feature>
<accession>A0A8J7QQC6</accession>
<dbReference type="RefSeq" id="WP_207862198.1">
    <property type="nucleotide sequence ID" value="NZ_JAFREP010000033.1"/>
</dbReference>
<evidence type="ECO:0000313" key="9">
    <source>
        <dbReference type="Proteomes" id="UP000664417"/>
    </source>
</evidence>
<comment type="similarity">
    <text evidence="1 5">Belongs to the spermidine/spermine synthase family.</text>
</comment>
<feature type="transmembrane region" description="Helical" evidence="5">
    <location>
        <begin position="58"/>
        <end position="78"/>
    </location>
</feature>
<dbReference type="InterPro" id="IPR030374">
    <property type="entry name" value="PABS"/>
</dbReference>
<dbReference type="GO" id="GO:0004766">
    <property type="term" value="F:spermidine synthase activity"/>
    <property type="evidence" value="ECO:0007669"/>
    <property type="project" value="UniProtKB-UniRule"/>
</dbReference>
<comment type="catalytic activity">
    <reaction evidence="5">
        <text>S-adenosyl 3-(methylsulfanyl)propylamine + putrescine = S-methyl-5'-thioadenosine + spermidine + H(+)</text>
        <dbReference type="Rhea" id="RHEA:12721"/>
        <dbReference type="ChEBI" id="CHEBI:15378"/>
        <dbReference type="ChEBI" id="CHEBI:17509"/>
        <dbReference type="ChEBI" id="CHEBI:57443"/>
        <dbReference type="ChEBI" id="CHEBI:57834"/>
        <dbReference type="ChEBI" id="CHEBI:326268"/>
        <dbReference type="EC" id="2.5.1.16"/>
    </reaction>
</comment>
<evidence type="ECO:0000256" key="4">
    <source>
        <dbReference type="ARBA" id="ARBA00023115"/>
    </source>
</evidence>
<dbReference type="PROSITE" id="PS01330">
    <property type="entry name" value="PABS_1"/>
    <property type="match status" value="1"/>
</dbReference>
<name>A0A8J7QQC6_9BACT</name>
<feature type="transmembrane region" description="Helical" evidence="5">
    <location>
        <begin position="216"/>
        <end position="238"/>
    </location>
</feature>
<feature type="transmembrane region" description="Helical" evidence="5">
    <location>
        <begin position="121"/>
        <end position="141"/>
    </location>
</feature>
<evidence type="ECO:0000256" key="1">
    <source>
        <dbReference type="ARBA" id="ARBA00007867"/>
    </source>
</evidence>
<feature type="domain" description="PABS" evidence="7">
    <location>
        <begin position="225"/>
        <end position="462"/>
    </location>
</feature>
<dbReference type="UniPathway" id="UPA00248">
    <property type="reaction ID" value="UER00314"/>
</dbReference>
<feature type="transmembrane region" description="Helical" evidence="5">
    <location>
        <begin position="187"/>
        <end position="204"/>
    </location>
</feature>
<keyword evidence="3 5" id="KW-0745">Spermidine biosynthesis</keyword>
<dbReference type="AlphaFoldDB" id="A0A8J7QQC6"/>
<dbReference type="Pfam" id="PF01564">
    <property type="entry name" value="Spermine_synth"/>
    <property type="match status" value="1"/>
</dbReference>
<comment type="function">
    <text evidence="5">Catalyzes the irreversible transfer of a propylamine group from the amino donor S-adenosylmethioninamine (decarboxy-AdoMet) to putrescine (1,4-diaminobutane) to yield spermidine.</text>
</comment>
<feature type="binding site" evidence="5">
    <location>
        <begin position="365"/>
        <end position="366"/>
    </location>
    <ligand>
        <name>S-methyl-5'-thioadenosine</name>
        <dbReference type="ChEBI" id="CHEBI:17509"/>
    </ligand>
</feature>
<sequence length="532" mass="59108">MNTSSLPDQPAAPESAEAASPRLGGTVLKLCIFATGFSGIVAEYAMATLASYLLGNAVLQWTLTISLMLFAMGVGSRFSQYAEDRVLEAFIWAELGLSILCAISAPLIYLLAGFVENLTPFIYGISMAIGFLIGLEVPLATRINQQYEELRVNISAVMEKDYYGALLGGLLFAFVALPYLGLTYTPILLGLVNLVAALALTRVFGAQLAGRNILNFAFVLLFLGFFLLTAVAEPIVMYGEQKKYRDKVVYQEQTPYQRIVLTRWKDDYWLYLNGHQQFSSYDEALYHEPLVHPAMGLSASHRRVLILGGGDGLAARELLKYDSVETIVLVDLDPAVTRLANQHPFLSELNQGALQDPRVQVVHGDAYSYLKQTQALYDVILIDLPDPKTVDLARLYTVEFYRLAEHHLATGGVMVTQAGSPFFSRQAFLCIWNSMAAAELQTTGFHNHIPTMGEWGWILGWKVPPQAAVDVRASILALPEPTVPTRYLNRDAIQSMFHFGKGVVDDREKVPVNRESDLVLQRLYKGGRWDFY</sequence>
<keyword evidence="5" id="KW-0472">Membrane</keyword>
<evidence type="ECO:0000259" key="7">
    <source>
        <dbReference type="PROSITE" id="PS51006"/>
    </source>
</evidence>
<dbReference type="GO" id="GO:0008295">
    <property type="term" value="P:spermidine biosynthetic process"/>
    <property type="evidence" value="ECO:0007669"/>
    <property type="project" value="UniProtKB-UniRule"/>
</dbReference>
<comment type="caution">
    <text evidence="5">Lacks conserved residue(s) required for the propagation of feature annotation.</text>
</comment>
<dbReference type="NCBIfam" id="NF002956">
    <property type="entry name" value="PRK03612.1"/>
    <property type="match status" value="1"/>
</dbReference>
<keyword evidence="5" id="KW-1133">Transmembrane helix</keyword>
<dbReference type="PROSITE" id="PS51006">
    <property type="entry name" value="PABS_2"/>
    <property type="match status" value="1"/>
</dbReference>
<dbReference type="SUPFAM" id="SSF53335">
    <property type="entry name" value="S-adenosyl-L-methionine-dependent methyltransferases"/>
    <property type="match status" value="1"/>
</dbReference>
<dbReference type="PANTHER" id="PTHR43317:SF1">
    <property type="entry name" value="THERMOSPERMINE SYNTHASE ACAULIS5"/>
    <property type="match status" value="1"/>
</dbReference>
<protein>
    <recommendedName>
        <fullName evidence="5">Polyamine aminopropyltransferase</fullName>
    </recommendedName>
    <alternativeName>
        <fullName evidence="5">Putrescine aminopropyltransferase</fullName>
        <shortName evidence="5">PAPT</shortName>
    </alternativeName>
    <alternativeName>
        <fullName evidence="5">Spermidine synthase</fullName>
        <shortName evidence="5">SPDS</shortName>
        <shortName evidence="5">SPDSY</shortName>
        <ecNumber evidence="5">2.5.1.16</ecNumber>
    </alternativeName>
</protein>
<dbReference type="FunFam" id="3.40.50.150:FF:000088">
    <property type="entry name" value="Polyamine aminopropyltransferase"/>
    <property type="match status" value="1"/>
</dbReference>
<keyword evidence="4 5" id="KW-0620">Polyamine biosynthesis</keyword>
<evidence type="ECO:0000256" key="3">
    <source>
        <dbReference type="ARBA" id="ARBA00023066"/>
    </source>
</evidence>
<dbReference type="InterPro" id="IPR001045">
    <property type="entry name" value="Spermi_synthase"/>
</dbReference>
<proteinExistence type="inferred from homology"/>
<feature type="binding site" evidence="5">
    <location>
        <position position="331"/>
    </location>
    <ligand>
        <name>S-methyl-5'-thioadenosine</name>
        <dbReference type="ChEBI" id="CHEBI:17509"/>
    </ligand>
</feature>
<dbReference type="CDD" id="cd02440">
    <property type="entry name" value="AdoMet_MTases"/>
    <property type="match status" value="1"/>
</dbReference>
<comment type="subcellular location">
    <subcellularLocation>
        <location evidence="5">Cell membrane</location>
        <topology evidence="5">Multi-pass membrane protein</topology>
    </subcellularLocation>
</comment>
<feature type="binding site" evidence="5">
    <location>
        <position position="287"/>
    </location>
    <ligand>
        <name>spermidine</name>
        <dbReference type="ChEBI" id="CHEBI:57834"/>
    </ligand>
</feature>
<dbReference type="PANTHER" id="PTHR43317">
    <property type="entry name" value="THERMOSPERMINE SYNTHASE ACAULIS5"/>
    <property type="match status" value="1"/>
</dbReference>
<evidence type="ECO:0000256" key="6">
    <source>
        <dbReference type="PROSITE-ProRule" id="PRU00354"/>
    </source>
</evidence>
<dbReference type="EMBL" id="JAFREP010000033">
    <property type="protein sequence ID" value="MBO1322225.1"/>
    <property type="molecule type" value="Genomic_DNA"/>
</dbReference>